<dbReference type="GO" id="GO:0005886">
    <property type="term" value="C:plasma membrane"/>
    <property type="evidence" value="ECO:0007669"/>
    <property type="project" value="UniProtKB-SubCell"/>
</dbReference>
<keyword evidence="4 8" id="KW-1003">Cell membrane</keyword>
<evidence type="ECO:0000256" key="2">
    <source>
        <dbReference type="ARBA" id="ARBA00007069"/>
    </source>
</evidence>
<dbReference type="Pfam" id="PF00528">
    <property type="entry name" value="BPD_transp_1"/>
    <property type="match status" value="1"/>
</dbReference>
<feature type="transmembrane region" description="Helical" evidence="8">
    <location>
        <begin position="120"/>
        <end position="138"/>
    </location>
</feature>
<keyword evidence="6 8" id="KW-1133">Transmembrane helix</keyword>
<dbReference type="Proteomes" id="UP000319894">
    <property type="component" value="Unassembled WGS sequence"/>
</dbReference>
<evidence type="ECO:0000259" key="9">
    <source>
        <dbReference type="PROSITE" id="PS50928"/>
    </source>
</evidence>
<sequence length="538" mass="56302">MATETGTTTEGAAFGKISRLRGIVFEYLTLAASVFGIASLGVLLGYVFWDAFGLQAADPLWYAAFAVTLVLPLTGFALYGRRNALAGEVALELFSTVMAGVLGGFALVVVLEVIAGSDVWSAYFATVAGPLAGLFVYGRRNEANWVGLAGLGALVVGPVVGTVALDPLTRVGELLGGPGIYFLSLVLPAAAIARYVVGDVLEFGSGDYAALATVVVALVGVPVADQFAAVTRPIWLMFHVALVVPFGIVAAKNLADRDRWIGFAGPLILAGGVALLVTLPEVFGIAGPEPWFDWQYVTANPSRFADQAGLYPAIIGSIFMIVLVALLTLMLGVGAALYLEEYAPSSGPLGAVTRFIRINISNLAGVPSVVYGLLGLAVFANTLRLGFGTVITAAFTLSLLILPIVIISAREAIQSVPDSLRDASYGMGATRWQTVRNVIMPRAIPGILTGTILALGRAIGETAPLIMIGVATTKFSPPGGLFGKMTAMPMQIYTWAGFPSQEFQHGVVAAGVVTLLVVLLTMNSIAILMRNKFEQSDI</sequence>
<evidence type="ECO:0000313" key="11">
    <source>
        <dbReference type="Proteomes" id="UP000319894"/>
    </source>
</evidence>
<feature type="transmembrane region" description="Helical" evidence="8">
    <location>
        <begin position="507"/>
        <end position="529"/>
    </location>
</feature>
<dbReference type="AlphaFoldDB" id="A0A554NES9"/>
<feature type="transmembrane region" description="Helical" evidence="8">
    <location>
        <begin position="145"/>
        <end position="165"/>
    </location>
</feature>
<dbReference type="InParanoid" id="A0A554NES9"/>
<keyword evidence="3" id="KW-0813">Transport</keyword>
<feature type="transmembrane region" description="Helical" evidence="8">
    <location>
        <begin position="385"/>
        <end position="407"/>
    </location>
</feature>
<evidence type="ECO:0000256" key="5">
    <source>
        <dbReference type="ARBA" id="ARBA00022692"/>
    </source>
</evidence>
<keyword evidence="7 8" id="KW-0472">Membrane</keyword>
<keyword evidence="11" id="KW-1185">Reference proteome</keyword>
<dbReference type="InterPro" id="IPR035906">
    <property type="entry name" value="MetI-like_sf"/>
</dbReference>
<comment type="caution">
    <text evidence="10">The sequence shown here is derived from an EMBL/GenBank/DDBJ whole genome shotgun (WGS) entry which is preliminary data.</text>
</comment>
<feature type="transmembrane region" description="Helical" evidence="8">
    <location>
        <begin position="310"/>
        <end position="339"/>
    </location>
</feature>
<comment type="caution">
    <text evidence="8">Lacks conserved residue(s) required for the propagation of feature annotation.</text>
</comment>
<dbReference type="SUPFAM" id="SSF161098">
    <property type="entry name" value="MetI-like"/>
    <property type="match status" value="1"/>
</dbReference>
<dbReference type="PROSITE" id="PS50928">
    <property type="entry name" value="ABC_TM1"/>
    <property type="match status" value="1"/>
</dbReference>
<feature type="transmembrane region" description="Helical" evidence="8">
    <location>
        <begin position="91"/>
        <end position="114"/>
    </location>
</feature>
<dbReference type="NCBIfam" id="TIGR00974">
    <property type="entry name" value="3a0107s02c"/>
    <property type="match status" value="1"/>
</dbReference>
<organism evidence="10 11">
    <name type="scientific">Haloglomus irregulare</name>
    <dbReference type="NCBI Taxonomy" id="2234134"/>
    <lineage>
        <taxon>Archaea</taxon>
        <taxon>Methanobacteriati</taxon>
        <taxon>Methanobacteriota</taxon>
        <taxon>Stenosarchaea group</taxon>
        <taxon>Halobacteria</taxon>
        <taxon>Halobacteriales</taxon>
        <taxon>Natronomonadaceae</taxon>
        <taxon>Haloglomus</taxon>
    </lineage>
</organism>
<evidence type="ECO:0000256" key="8">
    <source>
        <dbReference type="RuleBase" id="RU363043"/>
    </source>
</evidence>
<feature type="domain" description="ABC transmembrane type-1" evidence="9">
    <location>
        <begin position="314"/>
        <end position="526"/>
    </location>
</feature>
<dbReference type="RefSeq" id="WP_144260381.1">
    <property type="nucleotide sequence ID" value="NZ_QMDX01000001.1"/>
</dbReference>
<evidence type="ECO:0000256" key="3">
    <source>
        <dbReference type="ARBA" id="ARBA00022448"/>
    </source>
</evidence>
<dbReference type="PANTHER" id="PTHR43470">
    <property type="entry name" value="PHOSPHATE TRANSPORT SYSTEM PERMEASE PROTEIN PSTA-RELATED"/>
    <property type="match status" value="1"/>
</dbReference>
<feature type="transmembrane region" description="Helical" evidence="8">
    <location>
        <begin position="180"/>
        <end position="197"/>
    </location>
</feature>
<protein>
    <recommendedName>
        <fullName evidence="8">Phosphate transport system permease protein PstA</fullName>
    </recommendedName>
</protein>
<comment type="subcellular location">
    <subcellularLocation>
        <location evidence="1 8">Cell membrane</location>
        <topology evidence="1 8">Multi-pass membrane protein</topology>
    </subcellularLocation>
</comment>
<comment type="similarity">
    <text evidence="2 8">Belongs to the binding-protein-dependent transport system permease family. CysTW subfamily.</text>
</comment>
<accession>A0A554NES9</accession>
<feature type="transmembrane region" description="Helical" evidence="8">
    <location>
        <begin position="60"/>
        <end position="79"/>
    </location>
</feature>
<feature type="transmembrane region" description="Helical" evidence="8">
    <location>
        <begin position="263"/>
        <end position="286"/>
    </location>
</feature>
<evidence type="ECO:0000256" key="1">
    <source>
        <dbReference type="ARBA" id="ARBA00004651"/>
    </source>
</evidence>
<dbReference type="GO" id="GO:0005315">
    <property type="term" value="F:phosphate transmembrane transporter activity"/>
    <property type="evidence" value="ECO:0007669"/>
    <property type="project" value="InterPro"/>
</dbReference>
<name>A0A554NES9_9EURY</name>
<gene>
    <name evidence="10" type="primary">pstA</name>
    <name evidence="10" type="ORF">DP107_01610</name>
</gene>
<feature type="transmembrane region" description="Helical" evidence="8">
    <location>
        <begin position="24"/>
        <end position="48"/>
    </location>
</feature>
<dbReference type="InterPro" id="IPR005672">
    <property type="entry name" value="Phosphate_PstA"/>
</dbReference>
<evidence type="ECO:0000313" key="10">
    <source>
        <dbReference type="EMBL" id="TSD15904.1"/>
    </source>
</evidence>
<dbReference type="CDD" id="cd06261">
    <property type="entry name" value="TM_PBP2"/>
    <property type="match status" value="1"/>
</dbReference>
<dbReference type="GO" id="GO:0035435">
    <property type="term" value="P:phosphate ion transmembrane transport"/>
    <property type="evidence" value="ECO:0007669"/>
    <property type="project" value="InterPro"/>
</dbReference>
<proteinExistence type="inferred from homology"/>
<feature type="transmembrane region" description="Helical" evidence="8">
    <location>
        <begin position="360"/>
        <end position="379"/>
    </location>
</feature>
<evidence type="ECO:0000256" key="4">
    <source>
        <dbReference type="ARBA" id="ARBA00022475"/>
    </source>
</evidence>
<feature type="transmembrane region" description="Helical" evidence="8">
    <location>
        <begin position="209"/>
        <end position="228"/>
    </location>
</feature>
<dbReference type="EMBL" id="QMDX01000001">
    <property type="protein sequence ID" value="TSD15904.1"/>
    <property type="molecule type" value="Genomic_DNA"/>
</dbReference>
<dbReference type="Gene3D" id="1.10.3720.10">
    <property type="entry name" value="MetI-like"/>
    <property type="match status" value="1"/>
</dbReference>
<feature type="transmembrane region" description="Helical" evidence="8">
    <location>
        <begin position="234"/>
        <end position="251"/>
    </location>
</feature>
<dbReference type="InterPro" id="IPR000515">
    <property type="entry name" value="MetI-like"/>
</dbReference>
<dbReference type="PANTHER" id="PTHR43470:SF5">
    <property type="entry name" value="PHOSPHATE TRANSPORT SYSTEM PERMEASE PROTEIN PSTA"/>
    <property type="match status" value="1"/>
</dbReference>
<keyword evidence="5 8" id="KW-0812">Transmembrane</keyword>
<evidence type="ECO:0000256" key="7">
    <source>
        <dbReference type="ARBA" id="ARBA00023136"/>
    </source>
</evidence>
<evidence type="ECO:0000256" key="6">
    <source>
        <dbReference type="ARBA" id="ARBA00022989"/>
    </source>
</evidence>
<reference evidence="10 11" key="1">
    <citation type="submission" date="2018-06" db="EMBL/GenBank/DDBJ databases">
        <title>Natronomonas sp. F16-60 a new haloarchaeon isolated from a solar saltern of Isla Cristina, Huelva, Spain.</title>
        <authorList>
            <person name="Duran-Viseras A."/>
            <person name="Sanchez-Porro C."/>
            <person name="Ventosa A."/>
        </authorList>
    </citation>
    <scope>NUCLEOTIDE SEQUENCE [LARGE SCALE GENOMIC DNA]</scope>
    <source>
        <strain evidence="10 11">F16-60</strain>
    </source>
</reference>